<dbReference type="AlphaFoldDB" id="A0A917A2S8"/>
<protein>
    <recommendedName>
        <fullName evidence="5">VPLPA-CTERM protein sorting domain-containing protein</fullName>
    </recommendedName>
</protein>
<accession>A0A917A2S8</accession>
<evidence type="ECO:0008006" key="5">
    <source>
        <dbReference type="Google" id="ProtNLM"/>
    </source>
</evidence>
<dbReference type="Proteomes" id="UP000612855">
    <property type="component" value="Unassembled WGS sequence"/>
</dbReference>
<evidence type="ECO:0000256" key="2">
    <source>
        <dbReference type="SAM" id="SignalP"/>
    </source>
</evidence>
<proteinExistence type="predicted"/>
<sequence>MFKKILSSAAAVLFASAMSASAAPVTLTVLGAECATDVTTSIPGLSPIALDCGTDPSRRLTSNINSGSGFYSLGLGSDPFFQLGGVIAFEISPPSNGTVMTVEVTFPSNHFEAANVYVSNTYDWGSAIQVGTLDNGAAYTTTANMSVELTGGPWTYLFLADATRQVYGSTGSQDGFDLASISVTAAAVPLPAGAVLLISGLGLLGLRRRKA</sequence>
<reference evidence="4" key="1">
    <citation type="journal article" date="2019" name="Int. J. Syst. Evol. Microbiol.">
        <title>The Global Catalogue of Microorganisms (GCM) 10K type strain sequencing project: providing services to taxonomists for standard genome sequencing and annotation.</title>
        <authorList>
            <consortium name="The Broad Institute Genomics Platform"/>
            <consortium name="The Broad Institute Genome Sequencing Center for Infectious Disease"/>
            <person name="Wu L."/>
            <person name="Ma J."/>
        </authorList>
    </citation>
    <scope>NUCLEOTIDE SEQUENCE [LARGE SCALE GENOMIC DNA]</scope>
    <source>
        <strain evidence="4">CGMCC 1.12664</strain>
    </source>
</reference>
<evidence type="ECO:0000313" key="3">
    <source>
        <dbReference type="EMBL" id="GGE23872.1"/>
    </source>
</evidence>
<feature type="signal peptide" evidence="2">
    <location>
        <begin position="1"/>
        <end position="22"/>
    </location>
</feature>
<keyword evidence="1" id="KW-0812">Transmembrane</keyword>
<dbReference type="EMBL" id="BMFJ01000001">
    <property type="protein sequence ID" value="GGE23872.1"/>
    <property type="molecule type" value="Genomic_DNA"/>
</dbReference>
<organism evidence="3 4">
    <name type="scientific">Primorskyibacter flagellatus</name>
    <dbReference type="NCBI Taxonomy" id="1387277"/>
    <lineage>
        <taxon>Bacteria</taxon>
        <taxon>Pseudomonadati</taxon>
        <taxon>Pseudomonadota</taxon>
        <taxon>Alphaproteobacteria</taxon>
        <taxon>Rhodobacterales</taxon>
        <taxon>Roseobacteraceae</taxon>
        <taxon>Primorskyibacter</taxon>
    </lineage>
</organism>
<comment type="caution">
    <text evidence="3">The sequence shown here is derived from an EMBL/GenBank/DDBJ whole genome shotgun (WGS) entry which is preliminary data.</text>
</comment>
<evidence type="ECO:0000256" key="1">
    <source>
        <dbReference type="SAM" id="Phobius"/>
    </source>
</evidence>
<keyword evidence="1" id="KW-1133">Transmembrane helix</keyword>
<gene>
    <name evidence="3" type="ORF">GCM10011360_10540</name>
</gene>
<feature type="chain" id="PRO_5037000195" description="VPLPA-CTERM protein sorting domain-containing protein" evidence="2">
    <location>
        <begin position="23"/>
        <end position="211"/>
    </location>
</feature>
<keyword evidence="1" id="KW-0472">Membrane</keyword>
<feature type="transmembrane region" description="Helical" evidence="1">
    <location>
        <begin position="186"/>
        <end position="206"/>
    </location>
</feature>
<dbReference type="RefSeq" id="WP_188476616.1">
    <property type="nucleotide sequence ID" value="NZ_BMFJ01000001.1"/>
</dbReference>
<keyword evidence="4" id="KW-1185">Reference proteome</keyword>
<name>A0A917A2S8_9RHOB</name>
<evidence type="ECO:0000313" key="4">
    <source>
        <dbReference type="Proteomes" id="UP000612855"/>
    </source>
</evidence>
<keyword evidence="2" id="KW-0732">Signal</keyword>